<dbReference type="AlphaFoldDB" id="A0A6H0WKA3"/>
<name>A0A6H0WKA3_9BACI</name>
<feature type="compositionally biased region" description="Basic and acidic residues" evidence="1">
    <location>
        <begin position="39"/>
        <end position="49"/>
    </location>
</feature>
<reference evidence="3 4" key="1">
    <citation type="submission" date="2020-02" db="EMBL/GenBank/DDBJ databases">
        <title>Genome sequencing, annotation and comparative genomic analysis of Bacillus tequilensis EA-CB0015, an effective biological control agent against Pseudocercospora fijiensis in banana plants.</title>
        <authorList>
            <person name="Cuellar-Gaviria T.Z."/>
            <person name="Ju K.-S."/>
            <person name="Villegas-Escobar V."/>
        </authorList>
    </citation>
    <scope>NUCLEOTIDE SEQUENCE [LARGE SCALE GENOMIC DNA]</scope>
    <source>
        <strain evidence="3 4">EA-CB0015</strain>
    </source>
</reference>
<protein>
    <recommendedName>
        <fullName evidence="5">Lipoprotein</fullName>
    </recommendedName>
</protein>
<dbReference type="EMBL" id="CP048852">
    <property type="protein sequence ID" value="QIW80961.1"/>
    <property type="molecule type" value="Genomic_DNA"/>
</dbReference>
<feature type="region of interest" description="Disordered" evidence="1">
    <location>
        <begin position="20"/>
        <end position="220"/>
    </location>
</feature>
<evidence type="ECO:0000313" key="4">
    <source>
        <dbReference type="Proteomes" id="UP000501914"/>
    </source>
</evidence>
<dbReference type="RefSeq" id="WP_167873063.1">
    <property type="nucleotide sequence ID" value="NZ_CP048852.1"/>
</dbReference>
<keyword evidence="2" id="KW-0732">Signal</keyword>
<proteinExistence type="predicted"/>
<dbReference type="Proteomes" id="UP000501914">
    <property type="component" value="Chromosome"/>
</dbReference>
<feature type="chain" id="PRO_5038821535" description="Lipoprotein" evidence="2">
    <location>
        <begin position="22"/>
        <end position="220"/>
    </location>
</feature>
<feature type="compositionally biased region" description="Low complexity" evidence="1">
    <location>
        <begin position="158"/>
        <end position="178"/>
    </location>
</feature>
<evidence type="ECO:0000256" key="2">
    <source>
        <dbReference type="SAM" id="SignalP"/>
    </source>
</evidence>
<dbReference type="PROSITE" id="PS51257">
    <property type="entry name" value="PROKAR_LIPOPROTEIN"/>
    <property type="match status" value="1"/>
</dbReference>
<organism evidence="3 4">
    <name type="scientific">Bacillus tequilensis</name>
    <dbReference type="NCBI Taxonomy" id="227866"/>
    <lineage>
        <taxon>Bacteria</taxon>
        <taxon>Bacillati</taxon>
        <taxon>Bacillota</taxon>
        <taxon>Bacilli</taxon>
        <taxon>Bacillales</taxon>
        <taxon>Bacillaceae</taxon>
        <taxon>Bacillus</taxon>
    </lineage>
</organism>
<feature type="compositionally biased region" description="Basic and acidic residues" evidence="1">
    <location>
        <begin position="71"/>
        <end position="152"/>
    </location>
</feature>
<keyword evidence="4" id="KW-1185">Reference proteome</keyword>
<feature type="compositionally biased region" description="Basic and acidic residues" evidence="1">
    <location>
        <begin position="194"/>
        <end position="204"/>
    </location>
</feature>
<gene>
    <name evidence="3" type="ORF">G4P54_14720</name>
</gene>
<evidence type="ECO:0000256" key="1">
    <source>
        <dbReference type="SAM" id="MobiDB-lite"/>
    </source>
</evidence>
<sequence>MNKLIQLALFFILILTGCSNSSTSSEPKAETVKTAAAFDQKEPEKELKKLKPVSPDRNFESPLAAKLGKLKAKEEAEKQRQIAAEKKREKEREAKRKKQQEEAAERQRLAEQQAAERQRLAEAERQAELERQRQAAIQKEQKANAEKKRQSQAERQQTKTPSSKSQDPPSSSSQSDKTIQQPASELPDNDGYGYEERKKWHDDQVEWGIKQGYIDPEDAP</sequence>
<evidence type="ECO:0008006" key="5">
    <source>
        <dbReference type="Google" id="ProtNLM"/>
    </source>
</evidence>
<dbReference type="KEGG" id="bteq:G4P54_14720"/>
<feature type="signal peptide" evidence="2">
    <location>
        <begin position="1"/>
        <end position="21"/>
    </location>
</feature>
<accession>A0A6H0WKA3</accession>
<evidence type="ECO:0000313" key="3">
    <source>
        <dbReference type="EMBL" id="QIW80961.1"/>
    </source>
</evidence>